<dbReference type="EMBL" id="PJQY01000239">
    <property type="protein sequence ID" value="PQQ15102.1"/>
    <property type="molecule type" value="Genomic_DNA"/>
</dbReference>
<gene>
    <name evidence="1" type="ORF">Pyn_29843</name>
</gene>
<protein>
    <submittedName>
        <fullName evidence="1">Uncharacterized protein</fullName>
    </submittedName>
</protein>
<reference evidence="1 2" key="1">
    <citation type="submission" date="2018-02" db="EMBL/GenBank/DDBJ databases">
        <title>Draft genome of wild Prunus yedoensis var. nudiflora.</title>
        <authorList>
            <person name="Baek S."/>
            <person name="Kim J.-H."/>
            <person name="Choi K."/>
            <person name="Kim G.-B."/>
            <person name="Cho A."/>
            <person name="Jang H."/>
            <person name="Shin C.-H."/>
            <person name="Yu H.-J."/>
            <person name="Mun J.-H."/>
        </authorList>
    </citation>
    <scope>NUCLEOTIDE SEQUENCE [LARGE SCALE GENOMIC DNA]</scope>
    <source>
        <strain evidence="2">cv. Jeju island</strain>
        <tissue evidence="1">Leaf</tissue>
    </source>
</reference>
<name>A0A314Z1J2_PRUYE</name>
<dbReference type="AlphaFoldDB" id="A0A314Z1J2"/>
<evidence type="ECO:0000313" key="1">
    <source>
        <dbReference type="EMBL" id="PQQ15102.1"/>
    </source>
</evidence>
<sequence length="123" mass="14248">MRHQSTKNFTQITRLLIPLSFLDNLLHNPTIFAQIHHCDPRNEFHFESNNSIGRHNRATPTNNTIAKLSRQCEQYNLSLLHRDHAMVQTLHHSTLTELNGERLVSVSGRLELRPIKQSSTVVY</sequence>
<organism evidence="1 2">
    <name type="scientific">Prunus yedoensis var. nudiflora</name>
    <dbReference type="NCBI Taxonomy" id="2094558"/>
    <lineage>
        <taxon>Eukaryota</taxon>
        <taxon>Viridiplantae</taxon>
        <taxon>Streptophyta</taxon>
        <taxon>Embryophyta</taxon>
        <taxon>Tracheophyta</taxon>
        <taxon>Spermatophyta</taxon>
        <taxon>Magnoliopsida</taxon>
        <taxon>eudicotyledons</taxon>
        <taxon>Gunneridae</taxon>
        <taxon>Pentapetalae</taxon>
        <taxon>rosids</taxon>
        <taxon>fabids</taxon>
        <taxon>Rosales</taxon>
        <taxon>Rosaceae</taxon>
        <taxon>Amygdaloideae</taxon>
        <taxon>Amygdaleae</taxon>
        <taxon>Prunus</taxon>
    </lineage>
</organism>
<proteinExistence type="predicted"/>
<dbReference type="Proteomes" id="UP000250321">
    <property type="component" value="Unassembled WGS sequence"/>
</dbReference>
<comment type="caution">
    <text evidence="1">The sequence shown here is derived from an EMBL/GenBank/DDBJ whole genome shotgun (WGS) entry which is preliminary data.</text>
</comment>
<evidence type="ECO:0000313" key="2">
    <source>
        <dbReference type="Proteomes" id="UP000250321"/>
    </source>
</evidence>
<keyword evidence="2" id="KW-1185">Reference proteome</keyword>
<accession>A0A314Z1J2</accession>